<proteinExistence type="predicted"/>
<evidence type="ECO:0000313" key="3">
    <source>
        <dbReference type="Proteomes" id="UP001063350"/>
    </source>
</evidence>
<sequence length="122" mass="13210">MLQGRLQEVAKLIADPAGQDIPAGLPAGSLGQKNFGILPGPAHQPGPGTGKQQRPVLPVTHPGGFEKHKVVLMLEPDRKGFYFRISKGLHNWISQTTPGCADGAYFQNDFAAQLFFITFLFP</sequence>
<keyword evidence="3" id="KW-1185">Reference proteome</keyword>
<protein>
    <submittedName>
        <fullName evidence="2">Uncharacterized protein</fullName>
    </submittedName>
</protein>
<organism evidence="2 3">
    <name type="scientific">Desulfolithobacter dissulfuricans</name>
    <dbReference type="NCBI Taxonomy" id="2795293"/>
    <lineage>
        <taxon>Bacteria</taxon>
        <taxon>Pseudomonadati</taxon>
        <taxon>Thermodesulfobacteriota</taxon>
        <taxon>Desulfobulbia</taxon>
        <taxon>Desulfobulbales</taxon>
        <taxon>Desulfobulbaceae</taxon>
        <taxon>Desulfolithobacter</taxon>
    </lineage>
</organism>
<accession>A0A915U2M5</accession>
<dbReference type="Proteomes" id="UP001063350">
    <property type="component" value="Chromosome"/>
</dbReference>
<name>A0A915U2M5_9BACT</name>
<dbReference type="EMBL" id="AP024233">
    <property type="protein sequence ID" value="BCO09660.1"/>
    <property type="molecule type" value="Genomic_DNA"/>
</dbReference>
<dbReference type="AlphaFoldDB" id="A0A915U2M5"/>
<dbReference type="RefSeq" id="WP_267926408.1">
    <property type="nucleotide sequence ID" value="NZ_AP024233.1"/>
</dbReference>
<feature type="region of interest" description="Disordered" evidence="1">
    <location>
        <begin position="23"/>
        <end position="59"/>
    </location>
</feature>
<reference evidence="2" key="1">
    <citation type="submission" date="2020-12" db="EMBL/GenBank/DDBJ databases">
        <title>Desulfobium dissulfuricans gen. nov., sp. nov., a novel mesophilic, sulfate-reducing bacterium isolated from a deep-sea hydrothermal vent.</title>
        <authorList>
            <person name="Hashimoto Y."/>
            <person name="Tame A."/>
            <person name="Sawayama S."/>
            <person name="Miyazaki J."/>
            <person name="Takai K."/>
            <person name="Nakagawa S."/>
        </authorList>
    </citation>
    <scope>NUCLEOTIDE SEQUENCE</scope>
    <source>
        <strain evidence="2">GF1</strain>
    </source>
</reference>
<evidence type="ECO:0000256" key="1">
    <source>
        <dbReference type="SAM" id="MobiDB-lite"/>
    </source>
</evidence>
<gene>
    <name evidence="2" type="ORF">GF1_20360</name>
</gene>
<dbReference type="KEGG" id="ddu:GF1_20360"/>
<evidence type="ECO:0000313" key="2">
    <source>
        <dbReference type="EMBL" id="BCO09660.1"/>
    </source>
</evidence>